<dbReference type="InterPro" id="IPR013762">
    <property type="entry name" value="Integrase-like_cat_sf"/>
</dbReference>
<dbReference type="Pfam" id="PF00589">
    <property type="entry name" value="Phage_integrase"/>
    <property type="match status" value="1"/>
</dbReference>
<dbReference type="InterPro" id="IPR010998">
    <property type="entry name" value="Integrase_recombinase_N"/>
</dbReference>
<feature type="domain" description="Tyr recombinase" evidence="3">
    <location>
        <begin position="153"/>
        <end position="372"/>
    </location>
</feature>
<protein>
    <submittedName>
        <fullName evidence="4">Integrase</fullName>
    </submittedName>
</protein>
<proteinExistence type="predicted"/>
<dbReference type="SUPFAM" id="SSF47823">
    <property type="entry name" value="lambda integrase-like, N-terminal domain"/>
    <property type="match status" value="1"/>
</dbReference>
<keyword evidence="5" id="KW-1185">Reference proteome</keyword>
<dbReference type="SUPFAM" id="SSF56349">
    <property type="entry name" value="DNA breaking-rejoining enzymes"/>
    <property type="match status" value="1"/>
</dbReference>
<dbReference type="PANTHER" id="PTHR34605">
    <property type="entry name" value="PHAGE_INTEGRASE DOMAIN-CONTAINING PROTEIN"/>
    <property type="match status" value="1"/>
</dbReference>
<dbReference type="InterPro" id="IPR002104">
    <property type="entry name" value="Integrase_catalytic"/>
</dbReference>
<sequence>MMDEMGSGGRAEEVAHPATVLPGAALTEAQRAEIRALAEKADQLVKASLAENTRIAYGKAWRAWSDWCLGFGLDPTGGGASAGADPSAAADERWLVMHLTALSETRSLSTILLRRAAVVSIRKRLKRPLQLDDTGFEAFLKGLRRTKGARPVRKAALLEPNLRAASLVLTPAVHPQLGDIGHGEGEGRRDLRDMALLLIGFAGGFRRSELAGFDLRDATFSAEGLVLFVGRSKADQERHGAEIGIEAVPGSPLCAVTMLRRWLEARGDGPGALFCRLDRGGNPVADAGGRLLPIDPATIARVVKRAIARTGEEAGEFSAQSLRAGMMTAADQLGVPFEKAMEHGRWKNYASARIYRRHSSLWTGNFTGKLLAGK</sequence>
<evidence type="ECO:0000256" key="1">
    <source>
        <dbReference type="ARBA" id="ARBA00023125"/>
    </source>
</evidence>
<dbReference type="PROSITE" id="PS51898">
    <property type="entry name" value="TYR_RECOMBINASE"/>
    <property type="match status" value="1"/>
</dbReference>
<reference evidence="4 5" key="1">
    <citation type="submission" date="2023-07" db="EMBL/GenBank/DDBJ databases">
        <title>Sorghum-associated microbial communities from plants grown in Nebraska, USA.</title>
        <authorList>
            <person name="Schachtman D."/>
        </authorList>
    </citation>
    <scope>NUCLEOTIDE SEQUENCE [LARGE SCALE GENOMIC DNA]</scope>
    <source>
        <strain evidence="4 5">584</strain>
    </source>
</reference>
<dbReference type="PANTHER" id="PTHR34605:SF4">
    <property type="entry name" value="DNA ADENINE METHYLTRANSFERASE"/>
    <property type="match status" value="1"/>
</dbReference>
<dbReference type="Gene3D" id="1.10.443.10">
    <property type="entry name" value="Intergrase catalytic core"/>
    <property type="match status" value="1"/>
</dbReference>
<evidence type="ECO:0000256" key="2">
    <source>
        <dbReference type="ARBA" id="ARBA00023172"/>
    </source>
</evidence>
<dbReference type="Proteomes" id="UP001262410">
    <property type="component" value="Unassembled WGS sequence"/>
</dbReference>
<dbReference type="InterPro" id="IPR052925">
    <property type="entry name" value="Phage_Integrase-like_Recomb"/>
</dbReference>
<evidence type="ECO:0000313" key="5">
    <source>
        <dbReference type="Proteomes" id="UP001262410"/>
    </source>
</evidence>
<dbReference type="EMBL" id="JAVDPW010000002">
    <property type="protein sequence ID" value="MDR6289032.1"/>
    <property type="molecule type" value="Genomic_DNA"/>
</dbReference>
<gene>
    <name evidence="4" type="ORF">E9232_001539</name>
</gene>
<keyword evidence="2" id="KW-0233">DNA recombination</keyword>
<evidence type="ECO:0000313" key="4">
    <source>
        <dbReference type="EMBL" id="MDR6289032.1"/>
    </source>
</evidence>
<evidence type="ECO:0000259" key="3">
    <source>
        <dbReference type="PROSITE" id="PS51898"/>
    </source>
</evidence>
<name>A0ABU1JL27_9PROT</name>
<keyword evidence="1" id="KW-0238">DNA-binding</keyword>
<dbReference type="Gene3D" id="1.10.150.130">
    <property type="match status" value="1"/>
</dbReference>
<dbReference type="RefSeq" id="WP_309793143.1">
    <property type="nucleotide sequence ID" value="NZ_JAVDPW010000002.1"/>
</dbReference>
<accession>A0ABU1JL27</accession>
<organism evidence="4 5">
    <name type="scientific">Inquilinus ginsengisoli</name>
    <dbReference type="NCBI Taxonomy" id="363840"/>
    <lineage>
        <taxon>Bacteria</taxon>
        <taxon>Pseudomonadati</taxon>
        <taxon>Pseudomonadota</taxon>
        <taxon>Alphaproteobacteria</taxon>
        <taxon>Rhodospirillales</taxon>
        <taxon>Rhodospirillaceae</taxon>
        <taxon>Inquilinus</taxon>
    </lineage>
</organism>
<comment type="caution">
    <text evidence="4">The sequence shown here is derived from an EMBL/GenBank/DDBJ whole genome shotgun (WGS) entry which is preliminary data.</text>
</comment>
<dbReference type="InterPro" id="IPR011010">
    <property type="entry name" value="DNA_brk_join_enz"/>
</dbReference>